<evidence type="ECO:0008006" key="4">
    <source>
        <dbReference type="Google" id="ProtNLM"/>
    </source>
</evidence>
<proteinExistence type="predicted"/>
<organism evidence="2 3">
    <name type="scientific">Streptomyces pratensis (strain ATCC 33331 / IAF-45CD)</name>
    <dbReference type="NCBI Taxonomy" id="591167"/>
    <lineage>
        <taxon>Bacteria</taxon>
        <taxon>Bacillati</taxon>
        <taxon>Actinomycetota</taxon>
        <taxon>Actinomycetes</taxon>
        <taxon>Kitasatosporales</taxon>
        <taxon>Streptomycetaceae</taxon>
        <taxon>Streptomyces</taxon>
    </lineage>
</organism>
<feature type="compositionally biased region" description="Basic and acidic residues" evidence="1">
    <location>
        <begin position="189"/>
        <end position="200"/>
    </location>
</feature>
<evidence type="ECO:0000313" key="3">
    <source>
        <dbReference type="Proteomes" id="UP000002066"/>
    </source>
</evidence>
<dbReference type="Proteomes" id="UP000002066">
    <property type="component" value="Chromosome"/>
</dbReference>
<name>A0A8D3WK59_STRFA</name>
<sequence length="340" mass="36764">MHLRARPAEHRGETTDTDGRARENGPRPFRLIGGRVSAGGLRTHGDMVATHLLAAGARAESGGGVSRVCHNAGRSPHVCKGERQDAAVEIAKLVLEYVKALAWPVFAAVLLWALRAQLRDVVSRLTRVETPAGSAEFAAAAADVLDDAEELALSTANEPDPVAVVPRPAPSSDAEGSRVEPEADSEPDQEARHGDQVSEDRRLRQRVLEVLESVPYLLDPPDFESTVSGKRFRKAMHTAAVAPRAAVIRAWEALEACFQEVMWARGIETEGQGAPLVGPTKRRLLAIEALGLSRDALDVYVRLRKLRNRAVHTGEEVSVAAAEDFVRSCRAIAIELQRSG</sequence>
<feature type="compositionally biased region" description="Basic and acidic residues" evidence="1">
    <location>
        <begin position="1"/>
        <end position="25"/>
    </location>
</feature>
<gene>
    <name evidence="2" type="ordered locus">Sfla_2552</name>
</gene>
<evidence type="ECO:0000256" key="1">
    <source>
        <dbReference type="SAM" id="MobiDB-lite"/>
    </source>
</evidence>
<reference evidence="2 3" key="1">
    <citation type="submission" date="2011-01" db="EMBL/GenBank/DDBJ databases">
        <title>Complete sequence of chromosome of Streptomyces flavogriseus ATCC 33331.</title>
        <authorList>
            <consortium name="US DOE Joint Genome Institute"/>
            <person name="Lucas S."/>
            <person name="Copeland A."/>
            <person name="Lapidus A."/>
            <person name="Cheng J.-F."/>
            <person name="Goodwin L."/>
            <person name="Pitluck S."/>
            <person name="Davenport K."/>
            <person name="Detter J.C."/>
            <person name="Han C."/>
            <person name="Tapia R."/>
            <person name="Land M."/>
            <person name="Hauser L."/>
            <person name="Kyrpides N."/>
            <person name="Ivanova N."/>
            <person name="Ovchinnikova G."/>
            <person name="Pagani I."/>
            <person name="Brumm P."/>
            <person name="Mead D."/>
            <person name="Woyke T."/>
        </authorList>
    </citation>
    <scope>NUCLEOTIDE SEQUENCE [LARGE SCALE GENOMIC DNA]</scope>
    <source>
        <strain evidence="3">ATCC 33331 / IAF-45CD</strain>
    </source>
</reference>
<dbReference type="KEGG" id="sfa:Sfla_2552"/>
<feature type="compositionally biased region" description="Low complexity" evidence="1">
    <location>
        <begin position="159"/>
        <end position="174"/>
    </location>
</feature>
<dbReference type="AlphaFoldDB" id="A0A8D3WK59"/>
<feature type="region of interest" description="Disordered" evidence="1">
    <location>
        <begin position="1"/>
        <end position="28"/>
    </location>
</feature>
<dbReference type="EMBL" id="CP002475">
    <property type="protein sequence ID" value="ADW03981.1"/>
    <property type="molecule type" value="Genomic_DNA"/>
</dbReference>
<feature type="region of interest" description="Disordered" evidence="1">
    <location>
        <begin position="155"/>
        <end position="200"/>
    </location>
</feature>
<protein>
    <recommendedName>
        <fullName evidence="4">DUF4145 domain-containing protein</fullName>
    </recommendedName>
</protein>
<evidence type="ECO:0000313" key="2">
    <source>
        <dbReference type="EMBL" id="ADW03981.1"/>
    </source>
</evidence>
<accession>A0A8D3WK59</accession>